<evidence type="ECO:0000256" key="2">
    <source>
        <dbReference type="HAMAP-Rule" id="MF_02087"/>
    </source>
</evidence>
<evidence type="ECO:0000313" key="7">
    <source>
        <dbReference type="Proteomes" id="UP000284177"/>
    </source>
</evidence>
<dbReference type="RefSeq" id="WP_120166103.1">
    <property type="nucleotide sequence ID" value="NZ_MCIB01000001.1"/>
</dbReference>
<dbReference type="InterPro" id="IPR011078">
    <property type="entry name" value="PyrdxlP_homeostasis"/>
</dbReference>
<dbReference type="EMBL" id="MCIB01000001">
    <property type="protein sequence ID" value="RKD34328.1"/>
    <property type="molecule type" value="Genomic_DNA"/>
</dbReference>
<reference evidence="6 7" key="1">
    <citation type="submission" date="2016-08" db="EMBL/GenBank/DDBJ databases">
        <title>Novel Firmicutes and Novel Genomes.</title>
        <authorList>
            <person name="Poppleton D.I."/>
            <person name="Gribaldo S."/>
        </authorList>
    </citation>
    <scope>NUCLEOTIDE SEQUENCE [LARGE SCALE GENOMIC DNA]</scope>
    <source>
        <strain evidence="6 7">CTT3</strain>
    </source>
</reference>
<evidence type="ECO:0000256" key="1">
    <source>
        <dbReference type="ARBA" id="ARBA00022898"/>
    </source>
</evidence>
<organism evidence="6 7">
    <name type="scientific">Thermohalobacter berrensis</name>
    <dbReference type="NCBI Taxonomy" id="99594"/>
    <lineage>
        <taxon>Bacteria</taxon>
        <taxon>Bacillati</taxon>
        <taxon>Bacillota</taxon>
        <taxon>Tissierellia</taxon>
        <taxon>Tissierellales</taxon>
        <taxon>Thermohalobacteraceae</taxon>
        <taxon>Thermohalobacter</taxon>
    </lineage>
</organism>
<comment type="caution">
    <text evidence="6">The sequence shown here is derived from an EMBL/GenBank/DDBJ whole genome shotgun (WGS) entry which is preliminary data.</text>
</comment>
<dbReference type="PIRSF" id="PIRSF004848">
    <property type="entry name" value="YBL036c_PLPDEIII"/>
    <property type="match status" value="1"/>
</dbReference>
<keyword evidence="1 2" id="KW-0663">Pyridoxal phosphate</keyword>
<evidence type="ECO:0000256" key="4">
    <source>
        <dbReference type="RuleBase" id="RU004514"/>
    </source>
</evidence>
<comment type="function">
    <text evidence="2">Pyridoxal 5'-phosphate (PLP)-binding protein, which is involved in PLP homeostasis.</text>
</comment>
<dbReference type="AlphaFoldDB" id="A0A419TA41"/>
<dbReference type="Proteomes" id="UP000284177">
    <property type="component" value="Unassembled WGS sequence"/>
</dbReference>
<dbReference type="CDD" id="cd00635">
    <property type="entry name" value="PLPDE_III_YBL036c_like"/>
    <property type="match status" value="1"/>
</dbReference>
<dbReference type="PANTHER" id="PTHR10146:SF14">
    <property type="entry name" value="PYRIDOXAL PHOSPHATE HOMEOSTASIS PROTEIN"/>
    <property type="match status" value="1"/>
</dbReference>
<gene>
    <name evidence="6" type="ORF">BET03_00405</name>
</gene>
<dbReference type="InterPro" id="IPR001608">
    <property type="entry name" value="Ala_racemase_N"/>
</dbReference>
<dbReference type="OrthoDB" id="9804072at2"/>
<name>A0A419TA41_9FIRM</name>
<dbReference type="GO" id="GO:0030170">
    <property type="term" value="F:pyridoxal phosphate binding"/>
    <property type="evidence" value="ECO:0007669"/>
    <property type="project" value="UniProtKB-UniRule"/>
</dbReference>
<dbReference type="NCBIfam" id="TIGR00044">
    <property type="entry name" value="YggS family pyridoxal phosphate-dependent enzyme"/>
    <property type="match status" value="1"/>
</dbReference>
<dbReference type="PROSITE" id="PS01211">
    <property type="entry name" value="UPF0001"/>
    <property type="match status" value="1"/>
</dbReference>
<comment type="cofactor">
    <cofactor evidence="3">
        <name>pyridoxal 5'-phosphate</name>
        <dbReference type="ChEBI" id="CHEBI:597326"/>
    </cofactor>
</comment>
<evidence type="ECO:0000256" key="3">
    <source>
        <dbReference type="PIRSR" id="PIRSR004848-1"/>
    </source>
</evidence>
<dbReference type="FunFam" id="3.20.20.10:FF:000011">
    <property type="entry name" value="Pyridoxal phosphate homeostasis protein"/>
    <property type="match status" value="1"/>
</dbReference>
<evidence type="ECO:0000313" key="6">
    <source>
        <dbReference type="EMBL" id="RKD34328.1"/>
    </source>
</evidence>
<proteinExistence type="inferred from homology"/>
<dbReference type="InterPro" id="IPR029066">
    <property type="entry name" value="PLP-binding_barrel"/>
</dbReference>
<feature type="domain" description="Alanine racemase N-terminal" evidence="5">
    <location>
        <begin position="6"/>
        <end position="227"/>
    </location>
</feature>
<dbReference type="Gene3D" id="3.20.20.10">
    <property type="entry name" value="Alanine racemase"/>
    <property type="match status" value="1"/>
</dbReference>
<evidence type="ECO:0000259" key="5">
    <source>
        <dbReference type="Pfam" id="PF01168"/>
    </source>
</evidence>
<keyword evidence="7" id="KW-1185">Reference proteome</keyword>
<sequence>MSIKYNLAEIKQNIKEAAEKSGRKEDDITLIAVTKTVDVDKIKEAVEHGVRNIGENRVQEMTRKYEELKDKDILWHMIGHLQSNKVKYIIDKVDLIHSLDRMSLAKEIQKRAEKNNVIVNTLVQVNIAEEESKFGLMGEEVIPFIESILKFDRIKIKGLMTIAPFVENPEKVRYVFRQLKGLSKDIKAKGYSNVEMKYLSMGMTNDYKVAIEEGSNMVRIGTGIFGKRKY</sequence>
<dbReference type="PANTHER" id="PTHR10146">
    <property type="entry name" value="PROLINE SYNTHETASE CO-TRANSCRIBED BACTERIAL HOMOLOG PROTEIN"/>
    <property type="match status" value="1"/>
</dbReference>
<protein>
    <recommendedName>
        <fullName evidence="2">Pyridoxal phosphate homeostasis protein</fullName>
        <shortName evidence="2">PLP homeostasis protein</shortName>
    </recommendedName>
</protein>
<dbReference type="Pfam" id="PF01168">
    <property type="entry name" value="Ala_racemase_N"/>
    <property type="match status" value="1"/>
</dbReference>
<dbReference type="HAMAP" id="MF_02087">
    <property type="entry name" value="PLP_homeostasis"/>
    <property type="match status" value="1"/>
</dbReference>
<accession>A0A419TA41</accession>
<dbReference type="SUPFAM" id="SSF51419">
    <property type="entry name" value="PLP-binding barrel"/>
    <property type="match status" value="1"/>
</dbReference>
<feature type="modified residue" description="N6-(pyridoxal phosphate)lysine" evidence="2 3">
    <location>
        <position position="35"/>
    </location>
</feature>
<comment type="similarity">
    <text evidence="2 4">Belongs to the pyridoxal phosphate-binding protein YggS/PROSC family.</text>
</comment>